<evidence type="ECO:0008006" key="3">
    <source>
        <dbReference type="Google" id="ProtNLM"/>
    </source>
</evidence>
<gene>
    <name evidence="1" type="ORF">P0O15_03750</name>
</gene>
<dbReference type="EMBL" id="JARFPK010000010">
    <property type="protein sequence ID" value="MDF0590287.1"/>
    <property type="molecule type" value="Genomic_DNA"/>
</dbReference>
<accession>A0ABT5X6H9</accession>
<dbReference type="RefSeq" id="WP_316966037.1">
    <property type="nucleotide sequence ID" value="NZ_JARFPK010000010.1"/>
</dbReference>
<proteinExistence type="predicted"/>
<dbReference type="Proteomes" id="UP001220010">
    <property type="component" value="Unassembled WGS sequence"/>
</dbReference>
<name>A0ABT5X6H9_9EURY</name>
<keyword evidence="2" id="KW-1185">Reference proteome</keyword>
<comment type="caution">
    <text evidence="1">The sequence shown here is derived from an EMBL/GenBank/DDBJ whole genome shotgun (WGS) entry which is preliminary data.</text>
</comment>
<evidence type="ECO:0000313" key="1">
    <source>
        <dbReference type="EMBL" id="MDF0590287.1"/>
    </source>
</evidence>
<evidence type="ECO:0000313" key="2">
    <source>
        <dbReference type="Proteomes" id="UP001220010"/>
    </source>
</evidence>
<protein>
    <recommendedName>
        <fullName evidence="3">Restriction endonuclease</fullName>
    </recommendedName>
</protein>
<reference evidence="1 2" key="1">
    <citation type="submission" date="2023-03" db="EMBL/GenBank/DDBJ databases">
        <title>WGS of Methanotrichaceae archaeon Mx.</title>
        <authorList>
            <person name="Sorokin D.Y."/>
            <person name="Merkel A.Y."/>
        </authorList>
    </citation>
    <scope>NUCLEOTIDE SEQUENCE [LARGE SCALE GENOMIC DNA]</scope>
    <source>
        <strain evidence="1 2">Mx</strain>
    </source>
</reference>
<sequence>MPILIAASDHYDKMVSLVERMLDLHKRLAGTKIAHEKTLLQRQIEATDKQINALVYELYGLTEEEIKIVEDPKKIK</sequence>
<organism evidence="1 2">
    <name type="scientific">Candidatus Methanocrinis natronophilus</name>
    <dbReference type="NCBI Taxonomy" id="3033396"/>
    <lineage>
        <taxon>Archaea</taxon>
        <taxon>Methanobacteriati</taxon>
        <taxon>Methanobacteriota</taxon>
        <taxon>Stenosarchaea group</taxon>
        <taxon>Methanomicrobia</taxon>
        <taxon>Methanotrichales</taxon>
        <taxon>Methanotrichaceae</taxon>
        <taxon>Methanocrinis</taxon>
    </lineage>
</organism>